<evidence type="ECO:0000313" key="8">
    <source>
        <dbReference type="Proteomes" id="UP001355207"/>
    </source>
</evidence>
<proteinExistence type="inferred from homology"/>
<dbReference type="Pfam" id="PF09597">
    <property type="entry name" value="SAM_Ribosomal_mS41"/>
    <property type="match status" value="1"/>
</dbReference>
<reference evidence="7 8" key="1">
    <citation type="submission" date="2024-01" db="EMBL/GenBank/DDBJ databases">
        <title>Comparative genomics of Cryptococcus and Kwoniella reveals pathogenesis evolution and contrasting modes of karyotype evolution via chromosome fusion or intercentromeric recombination.</title>
        <authorList>
            <person name="Coelho M.A."/>
            <person name="David-Palma M."/>
            <person name="Shea T."/>
            <person name="Bowers K."/>
            <person name="McGinley-Smith S."/>
            <person name="Mohammad A.W."/>
            <person name="Gnirke A."/>
            <person name="Yurkov A.M."/>
            <person name="Nowrousian M."/>
            <person name="Sun S."/>
            <person name="Cuomo C.A."/>
            <person name="Heitman J."/>
        </authorList>
    </citation>
    <scope>NUCLEOTIDE SEQUENCE [LARGE SCALE GENOMIC DNA]</scope>
    <source>
        <strain evidence="7 8">CBS 6074</strain>
    </source>
</reference>
<sequence length="136" mass="15354">MFLSSLRASSSKLPSTVLNQQQKALLSSSTKLMQKAPLRASAETPTPQSLLTLIGRNADTKLESHAESWDKLNELWMRSVKLYDVGLSVKERRYLLWAFSRYSQGSAPSTFIKPPRPPKKIRGWGPKIQNGVRVRE</sequence>
<name>A0AAX4K090_9TREE</name>
<comment type="similarity">
    <text evidence="2">Belongs to the mitochondrion-specific ribosomal protein mS41 family.</text>
</comment>
<dbReference type="EMBL" id="CP144105">
    <property type="protein sequence ID" value="WWC91022.1"/>
    <property type="molecule type" value="Genomic_DNA"/>
</dbReference>
<dbReference type="PANTHER" id="PTHR28235">
    <property type="entry name" value="PROTEIN FYV4, MITOCHONDRIAL"/>
    <property type="match status" value="1"/>
</dbReference>
<keyword evidence="3" id="KW-0496">Mitochondrion</keyword>
<keyword evidence="8" id="KW-1185">Reference proteome</keyword>
<comment type="subcellular location">
    <subcellularLocation>
        <location evidence="1">Mitochondrion</location>
    </subcellularLocation>
</comment>
<dbReference type="InterPro" id="IPR019083">
    <property type="entry name" value="SAM_Ribosomal_mS41"/>
</dbReference>
<evidence type="ECO:0000256" key="1">
    <source>
        <dbReference type="ARBA" id="ARBA00004173"/>
    </source>
</evidence>
<evidence type="ECO:0000259" key="6">
    <source>
        <dbReference type="SMART" id="SM01238"/>
    </source>
</evidence>
<protein>
    <recommendedName>
        <fullName evidence="4">Small ribosomal subunit protein mS41</fullName>
    </recommendedName>
</protein>
<dbReference type="PANTHER" id="PTHR28235:SF1">
    <property type="entry name" value="SMALL RIBOSOMAL SUBUNIT PROTEIN MS41"/>
    <property type="match status" value="1"/>
</dbReference>
<dbReference type="Proteomes" id="UP001355207">
    <property type="component" value="Chromosome 8"/>
</dbReference>
<dbReference type="SMART" id="SM01238">
    <property type="entry name" value="IGR"/>
    <property type="match status" value="1"/>
</dbReference>
<evidence type="ECO:0000313" key="7">
    <source>
        <dbReference type="EMBL" id="WWC91022.1"/>
    </source>
</evidence>
<feature type="domain" description="Small ribosomal subunit protein mS41 SAM" evidence="6">
    <location>
        <begin position="47"/>
        <end position="105"/>
    </location>
</feature>
<evidence type="ECO:0000256" key="3">
    <source>
        <dbReference type="ARBA" id="ARBA00023128"/>
    </source>
</evidence>
<dbReference type="InterPro" id="IPR039603">
    <property type="entry name" value="Ribosomal_mS41"/>
</dbReference>
<evidence type="ECO:0000256" key="5">
    <source>
        <dbReference type="SAM" id="MobiDB-lite"/>
    </source>
</evidence>
<dbReference type="GeneID" id="91096632"/>
<organism evidence="7 8">
    <name type="scientific">Kwoniella dendrophila CBS 6074</name>
    <dbReference type="NCBI Taxonomy" id="1295534"/>
    <lineage>
        <taxon>Eukaryota</taxon>
        <taxon>Fungi</taxon>
        <taxon>Dikarya</taxon>
        <taxon>Basidiomycota</taxon>
        <taxon>Agaricomycotina</taxon>
        <taxon>Tremellomycetes</taxon>
        <taxon>Tremellales</taxon>
        <taxon>Cryptococcaceae</taxon>
        <taxon>Kwoniella</taxon>
    </lineage>
</organism>
<evidence type="ECO:0000256" key="4">
    <source>
        <dbReference type="ARBA" id="ARBA00035129"/>
    </source>
</evidence>
<dbReference type="RefSeq" id="XP_066077785.1">
    <property type="nucleotide sequence ID" value="XM_066221688.1"/>
</dbReference>
<dbReference type="GO" id="GO:0005739">
    <property type="term" value="C:mitochondrion"/>
    <property type="evidence" value="ECO:0007669"/>
    <property type="project" value="UniProtKB-SubCell"/>
</dbReference>
<gene>
    <name evidence="7" type="ORF">L201_005962</name>
</gene>
<dbReference type="AlphaFoldDB" id="A0AAX4K090"/>
<evidence type="ECO:0000256" key="2">
    <source>
        <dbReference type="ARBA" id="ARBA00010492"/>
    </source>
</evidence>
<accession>A0AAX4K090</accession>
<feature type="region of interest" description="Disordered" evidence="5">
    <location>
        <begin position="106"/>
        <end position="126"/>
    </location>
</feature>